<evidence type="ECO:0008006" key="3">
    <source>
        <dbReference type="Google" id="ProtNLM"/>
    </source>
</evidence>
<gene>
    <name evidence="1" type="ORF">H6A04_03430</name>
</gene>
<sequence length="121" mass="14061">MEKIKLKDYKNDCVCILDNESVDGIYLVGTDDVEEIRAFKEAGYTIYGTTLENVFDENFIQEIQSKFEDYADEHGYADINDNIDYQGEDFKKVKEAIKEFIKSLGDTNKCYWINKSVIVEL</sequence>
<dbReference type="Proteomes" id="UP000728968">
    <property type="component" value="Unassembled WGS sequence"/>
</dbReference>
<proteinExistence type="predicted"/>
<name>A0ABS2G1I6_FUSMR</name>
<accession>A0ABS2G1I6</accession>
<keyword evidence="2" id="KW-1185">Reference proteome</keyword>
<reference evidence="1 2" key="1">
    <citation type="journal article" date="2021" name="Sci. Rep.">
        <title>The distribution of antibiotic resistance genes in chicken gut microbiota commensals.</title>
        <authorList>
            <person name="Juricova H."/>
            <person name="Matiasovicova J."/>
            <person name="Kubasova T."/>
            <person name="Cejkova D."/>
            <person name="Rychlik I."/>
        </authorList>
    </citation>
    <scope>NUCLEOTIDE SEQUENCE [LARGE SCALE GENOMIC DNA]</scope>
    <source>
        <strain evidence="1 2">An425</strain>
    </source>
</reference>
<organism evidence="1 2">
    <name type="scientific">Fusobacterium mortiferum</name>
    <dbReference type="NCBI Taxonomy" id="850"/>
    <lineage>
        <taxon>Bacteria</taxon>
        <taxon>Fusobacteriati</taxon>
        <taxon>Fusobacteriota</taxon>
        <taxon>Fusobacteriia</taxon>
        <taxon>Fusobacteriales</taxon>
        <taxon>Fusobacteriaceae</taxon>
        <taxon>Fusobacterium</taxon>
    </lineage>
</organism>
<comment type="caution">
    <text evidence="1">The sequence shown here is derived from an EMBL/GenBank/DDBJ whole genome shotgun (WGS) entry which is preliminary data.</text>
</comment>
<dbReference type="RefSeq" id="WP_204715831.1">
    <property type="nucleotide sequence ID" value="NZ_JACJLT010000018.1"/>
</dbReference>
<protein>
    <recommendedName>
        <fullName evidence="3">General stress protein 17M-like domain-containing protein</fullName>
    </recommendedName>
</protein>
<evidence type="ECO:0000313" key="2">
    <source>
        <dbReference type="Proteomes" id="UP000728968"/>
    </source>
</evidence>
<evidence type="ECO:0000313" key="1">
    <source>
        <dbReference type="EMBL" id="MBM6874712.1"/>
    </source>
</evidence>
<dbReference type="EMBL" id="JACJLT010000018">
    <property type="protein sequence ID" value="MBM6874712.1"/>
    <property type="molecule type" value="Genomic_DNA"/>
</dbReference>